<evidence type="ECO:0000313" key="5">
    <source>
        <dbReference type="Proteomes" id="UP000245942"/>
    </source>
</evidence>
<protein>
    <recommendedName>
        <fullName evidence="3">Phytase-like domain-containing protein</fullName>
    </recommendedName>
</protein>
<evidence type="ECO:0000313" key="4">
    <source>
        <dbReference type="EMBL" id="PWN23939.1"/>
    </source>
</evidence>
<proteinExistence type="predicted"/>
<dbReference type="InterPro" id="IPR027372">
    <property type="entry name" value="Phytase-like_dom"/>
</dbReference>
<dbReference type="PANTHER" id="PTHR37957">
    <property type="entry name" value="BLR7070 PROTEIN"/>
    <property type="match status" value="1"/>
</dbReference>
<evidence type="ECO:0000259" key="3">
    <source>
        <dbReference type="Pfam" id="PF13449"/>
    </source>
</evidence>
<dbReference type="STRING" id="1684307.A0A316UFB4"/>
<feature type="chain" id="PRO_5016244111" description="Phytase-like domain-containing protein" evidence="2">
    <location>
        <begin position="21"/>
        <end position="530"/>
    </location>
</feature>
<evidence type="ECO:0000256" key="1">
    <source>
        <dbReference type="SAM" id="MobiDB-lite"/>
    </source>
</evidence>
<keyword evidence="5" id="KW-1185">Reference proteome</keyword>
<sequence length="530" mass="55336">MLSSLKLLAALPLAAVLAQGGVLPRASKATTTSTASGAATSSSSGQTTFSTTSVGQEAFVNKGLVGFGRISGDAYDSYGESLGGLGSAISVESFRKAGKNQNTYSGTIRMQPDRGHNQGGAATSDYRARSQVFSFTFSPLADNAAATGNAANLQFKYESSTLYRLSSNYTTGLNPDAVRTRSGKEPLPLATYDYHTSFDTEGLVDIGDILISSDEYGPYIYAIEKSSGTVVGVLTPPDAIIPMINGSPNFTANSDPTTGRVANQGFEGLSVSTSKGVLYALLQSGTVQDGGSSDTSSPYTRLLGYSYAGQSLAQIAANGFEPKLVEEYVVKLPTSNKGKARGASELHVVGDGIFAVLARDGKGLGNDPPTDASSYKEVGLLTTAGATNIAGTKYDSPENPVAPGGQLVDGITAATVQDWLSLIDTAQLAKFGIHNGGTLDQNLIASKLESLALASVGDSAYPDDYFLFVVSDNDFITLNGKQAGQAQGGSGPYVLQDYQDPYAVEYKLTQDTQAYVYRVTLPGYKEQTPN</sequence>
<dbReference type="Proteomes" id="UP000245942">
    <property type="component" value="Unassembled WGS sequence"/>
</dbReference>
<name>A0A316UFB4_9BASI</name>
<dbReference type="Pfam" id="PF13449">
    <property type="entry name" value="Phytase-like"/>
    <property type="match status" value="1"/>
</dbReference>
<feature type="signal peptide" evidence="2">
    <location>
        <begin position="1"/>
        <end position="20"/>
    </location>
</feature>
<dbReference type="EMBL" id="KZ819321">
    <property type="protein sequence ID" value="PWN23939.1"/>
    <property type="molecule type" value="Genomic_DNA"/>
</dbReference>
<organism evidence="4 5">
    <name type="scientific">Pseudomicrostroma glucosiphilum</name>
    <dbReference type="NCBI Taxonomy" id="1684307"/>
    <lineage>
        <taxon>Eukaryota</taxon>
        <taxon>Fungi</taxon>
        <taxon>Dikarya</taxon>
        <taxon>Basidiomycota</taxon>
        <taxon>Ustilaginomycotina</taxon>
        <taxon>Exobasidiomycetes</taxon>
        <taxon>Microstromatales</taxon>
        <taxon>Microstromatales incertae sedis</taxon>
        <taxon>Pseudomicrostroma</taxon>
    </lineage>
</organism>
<dbReference type="GeneID" id="37013125"/>
<reference evidence="4 5" key="1">
    <citation type="journal article" date="2018" name="Mol. Biol. Evol.">
        <title>Broad Genomic Sampling Reveals a Smut Pathogenic Ancestry of the Fungal Clade Ustilaginomycotina.</title>
        <authorList>
            <person name="Kijpornyongpan T."/>
            <person name="Mondo S.J."/>
            <person name="Barry K."/>
            <person name="Sandor L."/>
            <person name="Lee J."/>
            <person name="Lipzen A."/>
            <person name="Pangilinan J."/>
            <person name="LaButti K."/>
            <person name="Hainaut M."/>
            <person name="Henrissat B."/>
            <person name="Grigoriev I.V."/>
            <person name="Spatafora J.W."/>
            <person name="Aime M.C."/>
        </authorList>
    </citation>
    <scope>NUCLEOTIDE SEQUENCE [LARGE SCALE GENOMIC DNA]</scope>
    <source>
        <strain evidence="4 5">MCA 4718</strain>
    </source>
</reference>
<evidence type="ECO:0000256" key="2">
    <source>
        <dbReference type="SAM" id="SignalP"/>
    </source>
</evidence>
<feature type="domain" description="Phytase-like" evidence="3">
    <location>
        <begin position="161"/>
        <end position="475"/>
    </location>
</feature>
<keyword evidence="2" id="KW-0732">Signal</keyword>
<feature type="region of interest" description="Disordered" evidence="1">
    <location>
        <begin position="103"/>
        <end position="122"/>
    </location>
</feature>
<gene>
    <name evidence="4" type="ORF">BCV69DRAFT_279842</name>
</gene>
<accession>A0A316UFB4</accession>
<dbReference type="RefSeq" id="XP_025351099.1">
    <property type="nucleotide sequence ID" value="XM_025491391.1"/>
</dbReference>
<dbReference type="OrthoDB" id="425936at2759"/>
<dbReference type="AlphaFoldDB" id="A0A316UFB4"/>
<dbReference type="PANTHER" id="PTHR37957:SF1">
    <property type="entry name" value="PHYTASE-LIKE DOMAIN-CONTAINING PROTEIN"/>
    <property type="match status" value="1"/>
</dbReference>